<evidence type="ECO:0008006" key="3">
    <source>
        <dbReference type="Google" id="ProtNLM"/>
    </source>
</evidence>
<evidence type="ECO:0000313" key="1">
    <source>
        <dbReference type="EMBL" id="RID61522.1"/>
    </source>
</evidence>
<dbReference type="AlphaFoldDB" id="A0A397Z793"/>
<reference evidence="1 2" key="1">
    <citation type="submission" date="2018-06" db="EMBL/GenBank/DDBJ databases">
        <title>WGS assembly of Brassica rapa FPsc.</title>
        <authorList>
            <person name="Bowman J."/>
            <person name="Kohchi T."/>
            <person name="Yamato K."/>
            <person name="Jenkins J."/>
            <person name="Shu S."/>
            <person name="Ishizaki K."/>
            <person name="Yamaoka S."/>
            <person name="Nishihama R."/>
            <person name="Nakamura Y."/>
            <person name="Berger F."/>
            <person name="Adam C."/>
            <person name="Aki S."/>
            <person name="Althoff F."/>
            <person name="Araki T."/>
            <person name="Arteaga-Vazquez M."/>
            <person name="Balasubrmanian S."/>
            <person name="Bauer D."/>
            <person name="Boehm C."/>
            <person name="Briginshaw L."/>
            <person name="Caballero-Perez J."/>
            <person name="Catarino B."/>
            <person name="Chen F."/>
            <person name="Chiyoda S."/>
            <person name="Chovatia M."/>
            <person name="Davies K."/>
            <person name="Delmans M."/>
            <person name="Demura T."/>
            <person name="Dierschke T."/>
            <person name="Dolan L."/>
            <person name="Dorantes-Acosta A."/>
            <person name="Eklund D."/>
            <person name="Florent S."/>
            <person name="Flores-Sandoval E."/>
            <person name="Fujiyama A."/>
            <person name="Fukuzawa H."/>
            <person name="Galik B."/>
            <person name="Grimanelli D."/>
            <person name="Grimwood J."/>
            <person name="Grossniklaus U."/>
            <person name="Hamada T."/>
            <person name="Haseloff J."/>
            <person name="Hetherington A."/>
            <person name="Higo A."/>
            <person name="Hirakawa Y."/>
            <person name="Hundley H."/>
            <person name="Ikeda Y."/>
            <person name="Inoue K."/>
            <person name="Inoue S."/>
            <person name="Ishida S."/>
            <person name="Jia Q."/>
            <person name="Kakita M."/>
            <person name="Kanazawa T."/>
            <person name="Kawai Y."/>
            <person name="Kawashima T."/>
            <person name="Kennedy M."/>
            <person name="Kinose K."/>
            <person name="Kinoshita T."/>
            <person name="Kohara Y."/>
            <person name="Koide E."/>
            <person name="Komatsu K."/>
            <person name="Kopischke S."/>
            <person name="Kubo M."/>
            <person name="Kyozuka J."/>
            <person name="Lagercrantz U."/>
            <person name="Lin S."/>
            <person name="Lindquist E."/>
            <person name="Lipzen A."/>
            <person name="Lu C."/>
            <person name="Luna E."/>
            <person name="Martienssen R."/>
            <person name="Minamino N."/>
            <person name="Mizutani M."/>
            <person name="Mizutani M."/>
            <person name="Mochizuki N."/>
            <person name="Monte I."/>
            <person name="Mosher R."/>
            <person name="Nagasaki H."/>
            <person name="Nakagami H."/>
            <person name="Naramoto S."/>
            <person name="Nishitani K."/>
            <person name="Ohtani M."/>
            <person name="Okamoto T."/>
            <person name="Okumura M."/>
            <person name="Phillips J."/>
            <person name="Pollak B."/>
            <person name="Reinders A."/>
            <person name="Roevekamp M."/>
            <person name="Sano R."/>
            <person name="Sawa S."/>
            <person name="Schmid M."/>
            <person name="Shirakawa M."/>
            <person name="Solano R."/>
            <person name="Spunde A."/>
            <person name="Suetsugu N."/>
            <person name="Sugano S."/>
            <person name="Sugiyama A."/>
            <person name="Sun R."/>
            <person name="Suzuki Y."/>
            <person name="Takenaka M."/>
            <person name="Takezawa D."/>
            <person name="Tomogane H."/>
            <person name="Tsuzuki M."/>
            <person name="Ueda T."/>
            <person name="Umeda M."/>
            <person name="Ward J."/>
            <person name="Watanabe Y."/>
            <person name="Yazaki K."/>
            <person name="Yokoyama R."/>
            <person name="Yoshitake Y."/>
            <person name="Yotsui I."/>
            <person name="Zachgo S."/>
            <person name="Schmutz J."/>
        </authorList>
    </citation>
    <scope>NUCLEOTIDE SEQUENCE [LARGE SCALE GENOMIC DNA]</scope>
    <source>
        <strain evidence="2">cv. B-3</strain>
    </source>
</reference>
<dbReference type="Proteomes" id="UP000264353">
    <property type="component" value="Chromosome A5"/>
</dbReference>
<protein>
    <recommendedName>
        <fullName evidence="3">Reverse transcriptase zinc-binding domain-containing protein</fullName>
    </recommendedName>
</protein>
<accession>A0A397Z793</accession>
<sequence length="122" mass="14367">NDENRQHLFFDCSFSNQIWMFFISRMQLTPPQGFDEVLRWLKDPSRDKNVILIIRLIHQAVVYLVWKERNKRIHTAEVKPAGTLIAEIQQTVKLRLDPLARRQLTPAGQDSVLATWMSFFSV</sequence>
<proteinExistence type="predicted"/>
<dbReference type="EMBL" id="CM010632">
    <property type="protein sequence ID" value="RID61522.1"/>
    <property type="molecule type" value="Genomic_DNA"/>
</dbReference>
<feature type="non-terminal residue" evidence="1">
    <location>
        <position position="1"/>
    </location>
</feature>
<organism evidence="1 2">
    <name type="scientific">Brassica campestris</name>
    <name type="common">Field mustard</name>
    <dbReference type="NCBI Taxonomy" id="3711"/>
    <lineage>
        <taxon>Eukaryota</taxon>
        <taxon>Viridiplantae</taxon>
        <taxon>Streptophyta</taxon>
        <taxon>Embryophyta</taxon>
        <taxon>Tracheophyta</taxon>
        <taxon>Spermatophyta</taxon>
        <taxon>Magnoliopsida</taxon>
        <taxon>eudicotyledons</taxon>
        <taxon>Gunneridae</taxon>
        <taxon>Pentapetalae</taxon>
        <taxon>rosids</taxon>
        <taxon>malvids</taxon>
        <taxon>Brassicales</taxon>
        <taxon>Brassicaceae</taxon>
        <taxon>Brassiceae</taxon>
        <taxon>Brassica</taxon>
    </lineage>
</organism>
<name>A0A397Z793_BRACM</name>
<gene>
    <name evidence="1" type="ORF">BRARA_E00664</name>
</gene>
<evidence type="ECO:0000313" key="2">
    <source>
        <dbReference type="Proteomes" id="UP000264353"/>
    </source>
</evidence>